<dbReference type="GO" id="GO:0016787">
    <property type="term" value="F:hydrolase activity"/>
    <property type="evidence" value="ECO:0007669"/>
    <property type="project" value="UniProtKB-KW"/>
</dbReference>
<dbReference type="Pfam" id="PF12697">
    <property type="entry name" value="Abhydrolase_6"/>
    <property type="match status" value="1"/>
</dbReference>
<comment type="caution">
    <text evidence="2">The sequence shown here is derived from an EMBL/GenBank/DDBJ whole genome shotgun (WGS) entry which is preliminary data.</text>
</comment>
<dbReference type="PRINTS" id="PR00111">
    <property type="entry name" value="ABHYDROLASE"/>
</dbReference>
<dbReference type="InterPro" id="IPR029058">
    <property type="entry name" value="AB_hydrolase_fold"/>
</dbReference>
<evidence type="ECO:0000313" key="2">
    <source>
        <dbReference type="EMBL" id="PHP67333.1"/>
    </source>
</evidence>
<dbReference type="EMBL" id="PDVP01000004">
    <property type="protein sequence ID" value="PHP67333.1"/>
    <property type="molecule type" value="Genomic_DNA"/>
</dbReference>
<dbReference type="Gene3D" id="3.40.50.1820">
    <property type="entry name" value="alpha/beta hydrolase"/>
    <property type="match status" value="1"/>
</dbReference>
<dbReference type="PANTHER" id="PTHR43798">
    <property type="entry name" value="MONOACYLGLYCEROL LIPASE"/>
    <property type="match status" value="1"/>
</dbReference>
<dbReference type="Proteomes" id="UP000221168">
    <property type="component" value="Unassembled WGS sequence"/>
</dbReference>
<keyword evidence="3" id="KW-1185">Reference proteome</keyword>
<keyword evidence="2" id="KW-0378">Hydrolase</keyword>
<reference evidence="2 3" key="1">
    <citation type="submission" date="2017-10" db="EMBL/GenBank/DDBJ databases">
        <title>Sedimentibacterium mangrovi gen. nov., sp. nov., a novel member of family Phyllobacteriacea isolated from mangrove sediment.</title>
        <authorList>
            <person name="Liao H."/>
            <person name="Tian Y."/>
        </authorList>
    </citation>
    <scope>NUCLEOTIDE SEQUENCE [LARGE SCALE GENOMIC DNA]</scope>
    <source>
        <strain evidence="2 3">X9-2-2</strain>
    </source>
</reference>
<dbReference type="OrthoDB" id="9804723at2"/>
<evidence type="ECO:0000313" key="3">
    <source>
        <dbReference type="Proteomes" id="UP000221168"/>
    </source>
</evidence>
<dbReference type="RefSeq" id="WP_099306160.1">
    <property type="nucleotide sequence ID" value="NZ_PDVP01000004.1"/>
</dbReference>
<dbReference type="PANTHER" id="PTHR43798:SF33">
    <property type="entry name" value="HYDROLASE, PUTATIVE (AFU_ORTHOLOGUE AFUA_2G14860)-RELATED"/>
    <property type="match status" value="1"/>
</dbReference>
<dbReference type="InterPro" id="IPR050266">
    <property type="entry name" value="AB_hydrolase_sf"/>
</dbReference>
<protein>
    <submittedName>
        <fullName evidence="2">Alpha/beta hydrolase</fullName>
    </submittedName>
</protein>
<name>A0A2G1QP86_9HYPH</name>
<sequence>MGGELFSARHGEGGTPLVLLHGFGGSHHVWEPVAPALSRDRLVLVPDLPGHGRSLDYPGAGPIKAAVQAVLDFAEREGLSRFHLAGHSMGGAISALAALAAPQRIASLTLLSPGGFGPEINIRLLTRYAKAVTREDLRPCLEEMVGYRHPVNEHALDMLAELRARPGQREMLEGIAARMTRDGVQGAIPRDQLATLPMPVKVIWGAEDRVLPASQANDLPPIFAFHRFAATGHMLIDEQSEAVIRLIGENARG</sequence>
<gene>
    <name evidence="2" type="ORF">CSC94_09845</name>
</gene>
<feature type="domain" description="AB hydrolase-1" evidence="1">
    <location>
        <begin position="17"/>
        <end position="245"/>
    </location>
</feature>
<evidence type="ECO:0000259" key="1">
    <source>
        <dbReference type="Pfam" id="PF12697"/>
    </source>
</evidence>
<dbReference type="GO" id="GO:0016020">
    <property type="term" value="C:membrane"/>
    <property type="evidence" value="ECO:0007669"/>
    <property type="project" value="TreeGrafter"/>
</dbReference>
<proteinExistence type="predicted"/>
<dbReference type="InterPro" id="IPR000073">
    <property type="entry name" value="AB_hydrolase_1"/>
</dbReference>
<accession>A0A2G1QP86</accession>
<dbReference type="AlphaFoldDB" id="A0A2G1QP86"/>
<dbReference type="SUPFAM" id="SSF53474">
    <property type="entry name" value="alpha/beta-Hydrolases"/>
    <property type="match status" value="1"/>
</dbReference>
<organism evidence="2 3">
    <name type="scientific">Zhengella mangrovi</name>
    <dbReference type="NCBI Taxonomy" id="1982044"/>
    <lineage>
        <taxon>Bacteria</taxon>
        <taxon>Pseudomonadati</taxon>
        <taxon>Pseudomonadota</taxon>
        <taxon>Alphaproteobacteria</taxon>
        <taxon>Hyphomicrobiales</taxon>
        <taxon>Notoacmeibacteraceae</taxon>
        <taxon>Zhengella</taxon>
    </lineage>
</organism>